<evidence type="ECO:0000313" key="2">
    <source>
        <dbReference type="EMBL" id="KKS96419.1"/>
    </source>
</evidence>
<dbReference type="EMBL" id="LCFP01000010">
    <property type="protein sequence ID" value="KKS96419.1"/>
    <property type="molecule type" value="Genomic_DNA"/>
</dbReference>
<accession>A0A0G1DFK1</accession>
<protein>
    <submittedName>
        <fullName evidence="2">Uncharacterized protein</fullName>
    </submittedName>
</protein>
<feature type="region of interest" description="Disordered" evidence="1">
    <location>
        <begin position="292"/>
        <end position="311"/>
    </location>
</feature>
<evidence type="ECO:0000256" key="1">
    <source>
        <dbReference type="SAM" id="MobiDB-lite"/>
    </source>
</evidence>
<gene>
    <name evidence="2" type="ORF">UV73_C0010G0004</name>
</gene>
<comment type="caution">
    <text evidence="2">The sequence shown here is derived from an EMBL/GenBank/DDBJ whole genome shotgun (WGS) entry which is preliminary data.</text>
</comment>
<dbReference type="AlphaFoldDB" id="A0A0G1DFK1"/>
<sequence>MVYYNDMTEIGYSIDKLPEKNYSGKDKRVIFTIPGFSAGVGYIDSEDSITMKRFRDLMNKAGDHEDDGLDDEFRTDGQLKEMADGIIKRVPPEEMLRFAVTSTDQEKVGAEETGELLGYIRFMPGESDTIEQLTKYDPIYENKPYVYDIAYKRLNEAPQGQKLVSGALRVACLQVRRMVAEVERSKRVIEVEKRMRAGLPEINIPKYRDTDTIVIAYVDQDREVAAEASRRVLRSVGFSQKGNWINDGKYEDERWVLDWEKFEENRNKKYDPSIDNKNDLQRAEKILARHLFKKKQLRQSGKMTPPEPEAG</sequence>
<dbReference type="STRING" id="1618443.UV73_C0010G0004"/>
<reference evidence="2 3" key="1">
    <citation type="journal article" date="2015" name="Nature">
        <title>rRNA introns, odd ribosomes, and small enigmatic genomes across a large radiation of phyla.</title>
        <authorList>
            <person name="Brown C.T."/>
            <person name="Hug L.A."/>
            <person name="Thomas B.C."/>
            <person name="Sharon I."/>
            <person name="Castelle C.J."/>
            <person name="Singh A."/>
            <person name="Wilkins M.J."/>
            <person name="Williams K.H."/>
            <person name="Banfield J.F."/>
        </authorList>
    </citation>
    <scope>NUCLEOTIDE SEQUENCE [LARGE SCALE GENOMIC DNA]</scope>
</reference>
<evidence type="ECO:0000313" key="3">
    <source>
        <dbReference type="Proteomes" id="UP000034894"/>
    </source>
</evidence>
<dbReference type="Proteomes" id="UP000034894">
    <property type="component" value="Unassembled WGS sequence"/>
</dbReference>
<name>A0A0G1DFK1_9BACT</name>
<organism evidence="2 3">
    <name type="scientific">Candidatus Gottesmanbacteria bacterium GW2011_GWA2_43_14</name>
    <dbReference type="NCBI Taxonomy" id="1618443"/>
    <lineage>
        <taxon>Bacteria</taxon>
        <taxon>Candidatus Gottesmaniibacteriota</taxon>
    </lineage>
</organism>
<proteinExistence type="predicted"/>